<sequence length="274" mass="28821">MPEPPPTADVSTALVTGGSAGLGQVIAATFADAGYRVVLVGRSSERLDAAKQQLDTQPGRDIVTLAGDVGVREDCDRIASTIEDQFGRLDVLVNCVGTSDRGLAGELTADRLHELIDQNVVTTLLCCQAFAPLLESSRGSIVNIGSLAGKVGARYLGGYNAAKHALAGLTQQLRLEWRDKGIHVALVSPGPIRRDDAGTRYRDRTDATLPASASAPGGGTKVKGLPAATVARAVLACAQKRRTDVILPGYLRLLIVLGNAFPRLGDWLLLKFTS</sequence>
<gene>
    <name evidence="5" type="ORF">Enr13x_69140</name>
</gene>
<evidence type="ECO:0000256" key="3">
    <source>
        <dbReference type="RuleBase" id="RU000363"/>
    </source>
</evidence>
<dbReference type="EMBL" id="CP037423">
    <property type="protein sequence ID" value="QDV47005.1"/>
    <property type="molecule type" value="Genomic_DNA"/>
</dbReference>
<keyword evidence="2 5" id="KW-0560">Oxidoreductase</keyword>
<dbReference type="PRINTS" id="PR00080">
    <property type="entry name" value="SDRFAMILY"/>
</dbReference>
<evidence type="ECO:0000313" key="5">
    <source>
        <dbReference type="EMBL" id="QDV47005.1"/>
    </source>
</evidence>
<protein>
    <submittedName>
        <fullName evidence="5">Putative oxidoreductase</fullName>
        <ecNumber evidence="5">1.-.-.-</ecNumber>
    </submittedName>
</protein>
<dbReference type="GO" id="GO:0016491">
    <property type="term" value="F:oxidoreductase activity"/>
    <property type="evidence" value="ECO:0007669"/>
    <property type="project" value="UniProtKB-KW"/>
</dbReference>
<dbReference type="Pfam" id="PF00106">
    <property type="entry name" value="adh_short"/>
    <property type="match status" value="1"/>
</dbReference>
<dbReference type="EC" id="1.-.-.-" evidence="5"/>
<organism evidence="5 6">
    <name type="scientific">Stieleria neptunia</name>
    <dbReference type="NCBI Taxonomy" id="2527979"/>
    <lineage>
        <taxon>Bacteria</taxon>
        <taxon>Pseudomonadati</taxon>
        <taxon>Planctomycetota</taxon>
        <taxon>Planctomycetia</taxon>
        <taxon>Pirellulales</taxon>
        <taxon>Pirellulaceae</taxon>
        <taxon>Stieleria</taxon>
    </lineage>
</organism>
<dbReference type="InterPro" id="IPR036291">
    <property type="entry name" value="NAD(P)-bd_dom_sf"/>
</dbReference>
<dbReference type="KEGG" id="snep:Enr13x_69140"/>
<dbReference type="PANTHER" id="PTHR44196">
    <property type="entry name" value="DEHYDROGENASE/REDUCTASE SDR FAMILY MEMBER 7B"/>
    <property type="match status" value="1"/>
</dbReference>
<name>A0A518I1M2_9BACT</name>
<evidence type="ECO:0000256" key="1">
    <source>
        <dbReference type="ARBA" id="ARBA00006484"/>
    </source>
</evidence>
<dbReference type="InterPro" id="IPR057326">
    <property type="entry name" value="KR_dom"/>
</dbReference>
<dbReference type="SUPFAM" id="SSF51735">
    <property type="entry name" value="NAD(P)-binding Rossmann-fold domains"/>
    <property type="match status" value="1"/>
</dbReference>
<feature type="domain" description="Ketoreductase" evidence="4">
    <location>
        <begin position="11"/>
        <end position="195"/>
    </location>
</feature>
<reference evidence="5 6" key="1">
    <citation type="submission" date="2019-03" db="EMBL/GenBank/DDBJ databases">
        <title>Deep-cultivation of Planctomycetes and their phenomic and genomic characterization uncovers novel biology.</title>
        <authorList>
            <person name="Wiegand S."/>
            <person name="Jogler M."/>
            <person name="Boedeker C."/>
            <person name="Pinto D."/>
            <person name="Vollmers J."/>
            <person name="Rivas-Marin E."/>
            <person name="Kohn T."/>
            <person name="Peeters S.H."/>
            <person name="Heuer A."/>
            <person name="Rast P."/>
            <person name="Oberbeckmann S."/>
            <person name="Bunk B."/>
            <person name="Jeske O."/>
            <person name="Meyerdierks A."/>
            <person name="Storesund J.E."/>
            <person name="Kallscheuer N."/>
            <person name="Luecker S."/>
            <person name="Lage O.M."/>
            <person name="Pohl T."/>
            <person name="Merkel B.J."/>
            <person name="Hornburger P."/>
            <person name="Mueller R.-W."/>
            <person name="Bruemmer F."/>
            <person name="Labrenz M."/>
            <person name="Spormann A.M."/>
            <person name="Op den Camp H."/>
            <person name="Overmann J."/>
            <person name="Amann R."/>
            <person name="Jetten M.S.M."/>
            <person name="Mascher T."/>
            <person name="Medema M.H."/>
            <person name="Devos D.P."/>
            <person name="Kaster A.-K."/>
            <person name="Ovreas L."/>
            <person name="Rohde M."/>
            <person name="Galperin M.Y."/>
            <person name="Jogler C."/>
        </authorList>
    </citation>
    <scope>NUCLEOTIDE SEQUENCE [LARGE SCALE GENOMIC DNA]</scope>
    <source>
        <strain evidence="5 6">Enr13</strain>
    </source>
</reference>
<proteinExistence type="inferred from homology"/>
<dbReference type="RefSeq" id="WP_197455525.1">
    <property type="nucleotide sequence ID" value="NZ_CP037423.1"/>
</dbReference>
<dbReference type="GO" id="GO:0016020">
    <property type="term" value="C:membrane"/>
    <property type="evidence" value="ECO:0007669"/>
    <property type="project" value="TreeGrafter"/>
</dbReference>
<evidence type="ECO:0000313" key="6">
    <source>
        <dbReference type="Proteomes" id="UP000319004"/>
    </source>
</evidence>
<dbReference type="SMART" id="SM00822">
    <property type="entry name" value="PKS_KR"/>
    <property type="match status" value="1"/>
</dbReference>
<dbReference type="Gene3D" id="3.40.50.720">
    <property type="entry name" value="NAD(P)-binding Rossmann-like Domain"/>
    <property type="match status" value="1"/>
</dbReference>
<dbReference type="PANTHER" id="PTHR44196:SF1">
    <property type="entry name" value="DEHYDROGENASE_REDUCTASE SDR FAMILY MEMBER 7B"/>
    <property type="match status" value="1"/>
</dbReference>
<evidence type="ECO:0000259" key="4">
    <source>
        <dbReference type="SMART" id="SM00822"/>
    </source>
</evidence>
<dbReference type="PRINTS" id="PR00081">
    <property type="entry name" value="GDHRDH"/>
</dbReference>
<dbReference type="AlphaFoldDB" id="A0A518I1M2"/>
<dbReference type="PROSITE" id="PS00061">
    <property type="entry name" value="ADH_SHORT"/>
    <property type="match status" value="1"/>
</dbReference>
<accession>A0A518I1M2</accession>
<keyword evidence="6" id="KW-1185">Reference proteome</keyword>
<dbReference type="InterPro" id="IPR002347">
    <property type="entry name" value="SDR_fam"/>
</dbReference>
<comment type="similarity">
    <text evidence="1 3">Belongs to the short-chain dehydrogenases/reductases (SDR) family.</text>
</comment>
<dbReference type="Proteomes" id="UP000319004">
    <property type="component" value="Chromosome"/>
</dbReference>
<evidence type="ECO:0000256" key="2">
    <source>
        <dbReference type="ARBA" id="ARBA00023002"/>
    </source>
</evidence>
<dbReference type="InterPro" id="IPR020904">
    <property type="entry name" value="Sc_DH/Rdtase_CS"/>
</dbReference>